<proteinExistence type="predicted"/>
<keyword evidence="3" id="KW-1185">Reference proteome</keyword>
<comment type="caution">
    <text evidence="2">The sequence shown here is derived from an EMBL/GenBank/DDBJ whole genome shotgun (WGS) entry which is preliminary data.</text>
</comment>
<organism evidence="2 3">
    <name type="scientific">Chara braunii</name>
    <name type="common">Braun's stonewort</name>
    <dbReference type="NCBI Taxonomy" id="69332"/>
    <lineage>
        <taxon>Eukaryota</taxon>
        <taxon>Viridiplantae</taxon>
        <taxon>Streptophyta</taxon>
        <taxon>Charophyceae</taxon>
        <taxon>Charales</taxon>
        <taxon>Characeae</taxon>
        <taxon>Chara</taxon>
    </lineage>
</organism>
<feature type="region of interest" description="Disordered" evidence="1">
    <location>
        <begin position="1"/>
        <end position="23"/>
    </location>
</feature>
<protein>
    <submittedName>
        <fullName evidence="2">Uncharacterized protein</fullName>
    </submittedName>
</protein>
<name>A0A388L3P5_CHABU</name>
<sequence length="121" mass="13282">MQKDPDSQCAVQHEESQLLDAHAKQAHWMPRDCALPNPTTTHSPVQLSAEAECLMGRECERVGQEGRQNDQQAQRGAFLGVPALQNTISAMRTGGDGQKGDSQKIYEASKPLAMDQLFSVF</sequence>
<evidence type="ECO:0000313" key="3">
    <source>
        <dbReference type="Proteomes" id="UP000265515"/>
    </source>
</evidence>
<evidence type="ECO:0000313" key="2">
    <source>
        <dbReference type="EMBL" id="GBG76926.1"/>
    </source>
</evidence>
<reference evidence="2 3" key="1">
    <citation type="journal article" date="2018" name="Cell">
        <title>The Chara Genome: Secondary Complexity and Implications for Plant Terrestrialization.</title>
        <authorList>
            <person name="Nishiyama T."/>
            <person name="Sakayama H."/>
            <person name="Vries J.D."/>
            <person name="Buschmann H."/>
            <person name="Saint-Marcoux D."/>
            <person name="Ullrich K.K."/>
            <person name="Haas F.B."/>
            <person name="Vanderstraeten L."/>
            <person name="Becker D."/>
            <person name="Lang D."/>
            <person name="Vosolsobe S."/>
            <person name="Rombauts S."/>
            <person name="Wilhelmsson P.K.I."/>
            <person name="Janitza P."/>
            <person name="Kern R."/>
            <person name="Heyl A."/>
            <person name="Rumpler F."/>
            <person name="Villalobos L.I.A.C."/>
            <person name="Clay J.M."/>
            <person name="Skokan R."/>
            <person name="Toyoda A."/>
            <person name="Suzuki Y."/>
            <person name="Kagoshima H."/>
            <person name="Schijlen E."/>
            <person name="Tajeshwar N."/>
            <person name="Catarino B."/>
            <person name="Hetherington A.J."/>
            <person name="Saltykova A."/>
            <person name="Bonnot C."/>
            <person name="Breuninger H."/>
            <person name="Symeonidi A."/>
            <person name="Radhakrishnan G.V."/>
            <person name="Van Nieuwerburgh F."/>
            <person name="Deforce D."/>
            <person name="Chang C."/>
            <person name="Karol K.G."/>
            <person name="Hedrich R."/>
            <person name="Ulvskov P."/>
            <person name="Glockner G."/>
            <person name="Delwiche C.F."/>
            <person name="Petrasek J."/>
            <person name="Van de Peer Y."/>
            <person name="Friml J."/>
            <person name="Beilby M."/>
            <person name="Dolan L."/>
            <person name="Kohara Y."/>
            <person name="Sugano S."/>
            <person name="Fujiyama A."/>
            <person name="Delaux P.-M."/>
            <person name="Quint M."/>
            <person name="TheiBen G."/>
            <person name="Hagemann M."/>
            <person name="Harholt J."/>
            <person name="Dunand C."/>
            <person name="Zachgo S."/>
            <person name="Langdale J."/>
            <person name="Maumus F."/>
            <person name="Straeten D.V.D."/>
            <person name="Gould S.B."/>
            <person name="Rensing S.A."/>
        </authorList>
    </citation>
    <scope>NUCLEOTIDE SEQUENCE [LARGE SCALE GENOMIC DNA]</scope>
    <source>
        <strain evidence="2 3">S276</strain>
    </source>
</reference>
<dbReference type="AlphaFoldDB" id="A0A388L3P5"/>
<feature type="compositionally biased region" description="Basic and acidic residues" evidence="1">
    <location>
        <begin position="1"/>
        <end position="16"/>
    </location>
</feature>
<evidence type="ECO:0000256" key="1">
    <source>
        <dbReference type="SAM" id="MobiDB-lite"/>
    </source>
</evidence>
<dbReference type="Proteomes" id="UP000265515">
    <property type="component" value="Unassembled WGS sequence"/>
</dbReference>
<gene>
    <name evidence="2" type="ORF">CBR_g23140</name>
</gene>
<dbReference type="EMBL" id="BFEA01000256">
    <property type="protein sequence ID" value="GBG76926.1"/>
    <property type="molecule type" value="Genomic_DNA"/>
</dbReference>
<accession>A0A388L3P5</accession>
<dbReference type="Gramene" id="GBG76926">
    <property type="protein sequence ID" value="GBG76926"/>
    <property type="gene ID" value="CBR_g23140"/>
</dbReference>